<dbReference type="PANTHER" id="PTHR20855:SF3">
    <property type="entry name" value="LD03007P"/>
    <property type="match status" value="1"/>
</dbReference>
<sequence>MALKSTAGNKLISRGYSLAEEIANSITHGLGALLSVAGLTLLVTFAAHQADVWRVVSFSIYGATMILLFLASTLYHSFQHPKTKKVFKILDHCSIYLLIAGTYTPFLLVSMRSMTGWILFAIIWTLAALGIIFKVVFGSRYKKLSVSTYVLMGWLVLVASGELADNLSTGGIYWLVAGGLLYTFGVIFYLWKKLPFNHAIWHLFVLGGSACHFFSVLFHVLPPV</sequence>
<comment type="similarity">
    <text evidence="2">Belongs to the UPF0073 (Hly-III) family.</text>
</comment>
<evidence type="ECO:0000256" key="7">
    <source>
        <dbReference type="PIRSR" id="PIRSR604254-1"/>
    </source>
</evidence>
<feature type="transmembrane region" description="Helical" evidence="8">
    <location>
        <begin position="144"/>
        <end position="160"/>
    </location>
</feature>
<evidence type="ECO:0000256" key="4">
    <source>
        <dbReference type="ARBA" id="ARBA00022692"/>
    </source>
</evidence>
<dbReference type="PANTHER" id="PTHR20855">
    <property type="entry name" value="ADIPOR/PROGESTIN RECEPTOR-RELATED"/>
    <property type="match status" value="1"/>
</dbReference>
<dbReference type="InterPro" id="IPR005744">
    <property type="entry name" value="Hy-lIII"/>
</dbReference>
<dbReference type="eggNOG" id="COG1272">
    <property type="taxonomic scope" value="Bacteria"/>
</dbReference>
<dbReference type="AlphaFoldDB" id="A0A081KG19"/>
<feature type="transmembrane region" description="Helical" evidence="8">
    <location>
        <begin position="117"/>
        <end position="137"/>
    </location>
</feature>
<keyword evidence="5 8" id="KW-1133">Transmembrane helix</keyword>
<gene>
    <name evidence="9" type="ORF">GV64_22395</name>
</gene>
<dbReference type="RefSeq" id="WP_020582283.1">
    <property type="nucleotide sequence ID" value="NZ_JOJP01000001.1"/>
</dbReference>
<feature type="transmembrane region" description="Helical" evidence="8">
    <location>
        <begin position="89"/>
        <end position="111"/>
    </location>
</feature>
<feature type="transmembrane region" description="Helical" evidence="8">
    <location>
        <begin position="21"/>
        <end position="46"/>
    </location>
</feature>
<keyword evidence="6 8" id="KW-0472">Membrane</keyword>
<dbReference type="Pfam" id="PF03006">
    <property type="entry name" value="HlyIII"/>
    <property type="match status" value="1"/>
</dbReference>
<comment type="caution">
    <text evidence="9">The sequence shown here is derived from an EMBL/GenBank/DDBJ whole genome shotgun (WGS) entry which is preliminary data.</text>
</comment>
<feature type="binding site" evidence="7">
    <location>
        <position position="198"/>
    </location>
    <ligand>
        <name>Zn(2+)</name>
        <dbReference type="ChEBI" id="CHEBI:29105"/>
    </ligand>
</feature>
<name>A0A081KG19_9GAMM</name>
<keyword evidence="7" id="KW-0479">Metal-binding</keyword>
<feature type="transmembrane region" description="Helical" evidence="8">
    <location>
        <begin position="172"/>
        <end position="191"/>
    </location>
</feature>
<evidence type="ECO:0000256" key="1">
    <source>
        <dbReference type="ARBA" id="ARBA00004651"/>
    </source>
</evidence>
<dbReference type="NCBIfam" id="TIGR01065">
    <property type="entry name" value="hlyIII"/>
    <property type="match status" value="1"/>
</dbReference>
<evidence type="ECO:0000313" key="10">
    <source>
        <dbReference type="Proteomes" id="UP000027997"/>
    </source>
</evidence>
<dbReference type="EMBL" id="JOJP01000001">
    <property type="protein sequence ID" value="KEI73095.1"/>
    <property type="molecule type" value="Genomic_DNA"/>
</dbReference>
<keyword evidence="3" id="KW-1003">Cell membrane</keyword>
<keyword evidence="10" id="KW-1185">Reference proteome</keyword>
<dbReference type="GO" id="GO:0140911">
    <property type="term" value="F:pore-forming activity"/>
    <property type="evidence" value="ECO:0007669"/>
    <property type="project" value="InterPro"/>
</dbReference>
<evidence type="ECO:0000256" key="8">
    <source>
        <dbReference type="SAM" id="Phobius"/>
    </source>
</evidence>
<proteinExistence type="inferred from homology"/>
<evidence type="ECO:0000256" key="6">
    <source>
        <dbReference type="ARBA" id="ARBA00023136"/>
    </source>
</evidence>
<dbReference type="InterPro" id="IPR004254">
    <property type="entry name" value="AdipoR/HlyIII-related"/>
</dbReference>
<feature type="transmembrane region" description="Helical" evidence="8">
    <location>
        <begin position="58"/>
        <end position="77"/>
    </location>
</feature>
<dbReference type="GO" id="GO:0046872">
    <property type="term" value="F:metal ion binding"/>
    <property type="evidence" value="ECO:0007669"/>
    <property type="project" value="UniProtKB-KW"/>
</dbReference>
<evidence type="ECO:0000256" key="5">
    <source>
        <dbReference type="ARBA" id="ARBA00022989"/>
    </source>
</evidence>
<keyword evidence="7" id="KW-0862">Zinc</keyword>
<feature type="transmembrane region" description="Helical" evidence="8">
    <location>
        <begin position="203"/>
        <end position="221"/>
    </location>
</feature>
<dbReference type="GO" id="GO:0005886">
    <property type="term" value="C:plasma membrane"/>
    <property type="evidence" value="ECO:0007669"/>
    <property type="project" value="UniProtKB-SubCell"/>
</dbReference>
<organism evidence="9 10">
    <name type="scientific">Endozoicomonas elysicola</name>
    <dbReference type="NCBI Taxonomy" id="305900"/>
    <lineage>
        <taxon>Bacteria</taxon>
        <taxon>Pseudomonadati</taxon>
        <taxon>Pseudomonadota</taxon>
        <taxon>Gammaproteobacteria</taxon>
        <taxon>Oceanospirillales</taxon>
        <taxon>Endozoicomonadaceae</taxon>
        <taxon>Endozoicomonas</taxon>
    </lineage>
</organism>
<protein>
    <submittedName>
        <fullName evidence="9">Hemolysin III</fullName>
    </submittedName>
</protein>
<feature type="binding site" evidence="7">
    <location>
        <position position="76"/>
    </location>
    <ligand>
        <name>Zn(2+)</name>
        <dbReference type="ChEBI" id="CHEBI:29105"/>
    </ligand>
</feature>
<feature type="binding site" evidence="7">
    <location>
        <position position="202"/>
    </location>
    <ligand>
        <name>Zn(2+)</name>
        <dbReference type="ChEBI" id="CHEBI:29105"/>
    </ligand>
</feature>
<accession>A0A081KG19</accession>
<keyword evidence="4 8" id="KW-0812">Transmembrane</keyword>
<reference evidence="9 10" key="1">
    <citation type="submission" date="2014-06" db="EMBL/GenBank/DDBJ databases">
        <title>Whole Genome Sequences of Three Symbiotic Endozoicomonas Bacteria.</title>
        <authorList>
            <person name="Neave M.J."/>
            <person name="Apprill A."/>
            <person name="Voolstra C.R."/>
        </authorList>
    </citation>
    <scope>NUCLEOTIDE SEQUENCE [LARGE SCALE GENOMIC DNA]</scope>
    <source>
        <strain evidence="9 10">DSM 22380</strain>
    </source>
</reference>
<comment type="subcellular location">
    <subcellularLocation>
        <location evidence="1">Cell membrane</location>
        <topology evidence="1">Multi-pass membrane protein</topology>
    </subcellularLocation>
</comment>
<evidence type="ECO:0000256" key="3">
    <source>
        <dbReference type="ARBA" id="ARBA00022475"/>
    </source>
</evidence>
<evidence type="ECO:0000256" key="2">
    <source>
        <dbReference type="ARBA" id="ARBA00008488"/>
    </source>
</evidence>
<dbReference type="Proteomes" id="UP000027997">
    <property type="component" value="Unassembled WGS sequence"/>
</dbReference>
<dbReference type="STRING" id="305900.GV64_22395"/>
<evidence type="ECO:0000313" key="9">
    <source>
        <dbReference type="EMBL" id="KEI73095.1"/>
    </source>
</evidence>